<evidence type="ECO:0000256" key="2">
    <source>
        <dbReference type="ARBA" id="ARBA00022475"/>
    </source>
</evidence>
<evidence type="ECO:0000313" key="7">
    <source>
        <dbReference type="EMBL" id="NHN56948.1"/>
    </source>
</evidence>
<dbReference type="Proteomes" id="UP000744769">
    <property type="component" value="Unassembled WGS sequence"/>
</dbReference>
<reference evidence="7" key="1">
    <citation type="submission" date="2020-03" db="EMBL/GenBank/DDBJ databases">
        <title>Draft sequencing of Calidifontibacter sp. DB0510.</title>
        <authorList>
            <person name="Kim D.-U."/>
        </authorList>
    </citation>
    <scope>NUCLEOTIDE SEQUENCE</scope>
    <source>
        <strain evidence="7">DB0510</strain>
    </source>
</reference>
<evidence type="ECO:0000256" key="3">
    <source>
        <dbReference type="ARBA" id="ARBA00022692"/>
    </source>
</evidence>
<dbReference type="SUPFAM" id="SSF103473">
    <property type="entry name" value="MFS general substrate transporter"/>
    <property type="match status" value="1"/>
</dbReference>
<organism evidence="7 8">
    <name type="scientific">Metallococcus carri</name>
    <dbReference type="NCBI Taxonomy" id="1656884"/>
    <lineage>
        <taxon>Bacteria</taxon>
        <taxon>Bacillati</taxon>
        <taxon>Actinomycetota</taxon>
        <taxon>Actinomycetes</taxon>
        <taxon>Micrococcales</taxon>
        <taxon>Dermacoccaceae</taxon>
        <taxon>Metallococcus</taxon>
    </lineage>
</organism>
<feature type="transmembrane region" description="Helical" evidence="6">
    <location>
        <begin position="23"/>
        <end position="40"/>
    </location>
</feature>
<name>A0A967B277_9MICO</name>
<keyword evidence="4 6" id="KW-1133">Transmembrane helix</keyword>
<dbReference type="InterPro" id="IPR050189">
    <property type="entry name" value="MFS_Efflux_Transporters"/>
</dbReference>
<evidence type="ECO:0000256" key="1">
    <source>
        <dbReference type="ARBA" id="ARBA00004651"/>
    </source>
</evidence>
<dbReference type="InterPro" id="IPR036259">
    <property type="entry name" value="MFS_trans_sf"/>
</dbReference>
<evidence type="ECO:0000256" key="6">
    <source>
        <dbReference type="SAM" id="Phobius"/>
    </source>
</evidence>
<keyword evidence="3 6" id="KW-0812">Transmembrane</keyword>
<comment type="caution">
    <text evidence="7">The sequence shown here is derived from an EMBL/GenBank/DDBJ whole genome shotgun (WGS) entry which is preliminary data.</text>
</comment>
<comment type="subcellular location">
    <subcellularLocation>
        <location evidence="1">Cell membrane</location>
        <topology evidence="1">Multi-pass membrane protein</topology>
    </subcellularLocation>
</comment>
<dbReference type="RefSeq" id="WP_166197695.1">
    <property type="nucleotide sequence ID" value="NZ_JAAOIV010000011.1"/>
</dbReference>
<dbReference type="AlphaFoldDB" id="A0A967B277"/>
<keyword evidence="8" id="KW-1185">Reference proteome</keyword>
<accession>A0A967B277</accession>
<dbReference type="EMBL" id="JAAOIV010000011">
    <property type="protein sequence ID" value="NHN56948.1"/>
    <property type="molecule type" value="Genomic_DNA"/>
</dbReference>
<keyword evidence="5 6" id="KW-0472">Membrane</keyword>
<dbReference type="PANTHER" id="PTHR43124">
    <property type="entry name" value="PURINE EFFLUX PUMP PBUE"/>
    <property type="match status" value="1"/>
</dbReference>
<evidence type="ECO:0000313" key="8">
    <source>
        <dbReference type="Proteomes" id="UP000744769"/>
    </source>
</evidence>
<dbReference type="PANTHER" id="PTHR43124:SF3">
    <property type="entry name" value="CHLORAMPHENICOL EFFLUX PUMP RV0191"/>
    <property type="match status" value="1"/>
</dbReference>
<proteinExistence type="predicted"/>
<dbReference type="GO" id="GO:0022857">
    <property type="term" value="F:transmembrane transporter activity"/>
    <property type="evidence" value="ECO:0007669"/>
    <property type="project" value="TreeGrafter"/>
</dbReference>
<keyword evidence="2" id="KW-1003">Cell membrane</keyword>
<sequence>MLGLLTLAMVTFALVAPWRLPAVVALVAMGAFAFGAVPALQMRIMRYAGAAPTLASGSNIAAFNVGNATGAWIGGLTISAGLGYVSTLWAGAAMAGAALLTAVVASRADRLPKCTAELDTAKAHAGATA</sequence>
<feature type="transmembrane region" description="Helical" evidence="6">
    <location>
        <begin position="88"/>
        <end position="105"/>
    </location>
</feature>
<feature type="transmembrane region" description="Helical" evidence="6">
    <location>
        <begin position="61"/>
        <end position="82"/>
    </location>
</feature>
<protein>
    <submittedName>
        <fullName evidence="7">MFS transporter</fullName>
    </submittedName>
</protein>
<evidence type="ECO:0000256" key="4">
    <source>
        <dbReference type="ARBA" id="ARBA00022989"/>
    </source>
</evidence>
<evidence type="ECO:0000256" key="5">
    <source>
        <dbReference type="ARBA" id="ARBA00023136"/>
    </source>
</evidence>
<gene>
    <name evidence="7" type="ORF">G9U51_14345</name>
</gene>
<dbReference type="GO" id="GO:0005886">
    <property type="term" value="C:plasma membrane"/>
    <property type="evidence" value="ECO:0007669"/>
    <property type="project" value="UniProtKB-SubCell"/>
</dbReference>